<evidence type="ECO:0000256" key="1">
    <source>
        <dbReference type="SAM" id="MobiDB-lite"/>
    </source>
</evidence>
<organism evidence="2 3">
    <name type="scientific">Tetradesmus obliquus</name>
    <name type="common">Green alga</name>
    <name type="synonym">Acutodesmus obliquus</name>
    <dbReference type="NCBI Taxonomy" id="3088"/>
    <lineage>
        <taxon>Eukaryota</taxon>
        <taxon>Viridiplantae</taxon>
        <taxon>Chlorophyta</taxon>
        <taxon>core chlorophytes</taxon>
        <taxon>Chlorophyceae</taxon>
        <taxon>CS clade</taxon>
        <taxon>Sphaeropleales</taxon>
        <taxon>Scenedesmaceae</taxon>
        <taxon>Tetradesmus</taxon>
    </lineage>
</organism>
<keyword evidence="3" id="KW-1185">Reference proteome</keyword>
<feature type="region of interest" description="Disordered" evidence="1">
    <location>
        <begin position="350"/>
        <end position="432"/>
    </location>
</feature>
<feature type="region of interest" description="Disordered" evidence="1">
    <location>
        <begin position="141"/>
        <end position="164"/>
    </location>
</feature>
<feature type="compositionally biased region" description="Basic and acidic residues" evidence="1">
    <location>
        <begin position="365"/>
        <end position="378"/>
    </location>
</feature>
<proteinExistence type="predicted"/>
<protein>
    <submittedName>
        <fullName evidence="2">Uncharacterized protein</fullName>
    </submittedName>
</protein>
<dbReference type="Proteomes" id="UP000256970">
    <property type="component" value="Unassembled WGS sequence"/>
</dbReference>
<accession>A0A383VN84</accession>
<feature type="compositionally biased region" description="Low complexity" evidence="1">
    <location>
        <begin position="382"/>
        <end position="432"/>
    </location>
</feature>
<reference evidence="2 3" key="1">
    <citation type="submission" date="2016-10" db="EMBL/GenBank/DDBJ databases">
        <authorList>
            <person name="Cai Z."/>
        </authorList>
    </citation>
    <scope>NUCLEOTIDE SEQUENCE [LARGE SCALE GENOMIC DNA]</scope>
</reference>
<evidence type="ECO:0000313" key="3">
    <source>
        <dbReference type="Proteomes" id="UP000256970"/>
    </source>
</evidence>
<gene>
    <name evidence="2" type="ORF">BQ4739_LOCUS6633</name>
</gene>
<name>A0A383VN84_TETOB</name>
<evidence type="ECO:0000313" key="2">
    <source>
        <dbReference type="EMBL" id="SZX66194.1"/>
    </source>
</evidence>
<sequence length="432" mass="44990">MKNFLVALSSPAREAAAVLLQPLLTQLLPACLAPAEAEVQEAVRAAEEQARLASSGITWPLPPSRPKQPPAACLVHFAGALHVLLGTGAAAAQLHKTYVSHAQQVCQGLGAALRFMPLHAVTGSSGATATLVGVACSFMSSKPGSSSSDSDGSSSSSGERSECGPSAKQLFSLLVTCIKAAGRQVDSSSCSSSSDENSGSSANDANLPTLADILVSYGECFKVASASGCVAALLQLLLRGRCLSQLAKCVMLAQRRAAEHQATAAEQQGCDQEAAAEAADVAALLTSRQQQEAMTAALQQPLDVCMCSLDAADVQLLGDAAAAAKALTQLRQRGTSLQQQLQQYLGTLEQQAQQQQQGSNSMEPKGSRDGDCSSKQTDHAQVQRQGQHKQQQSEAQQRRPSSSSSSSVSDGSTSSMQDCQQQKDQQQQCFQG</sequence>
<dbReference type="AlphaFoldDB" id="A0A383VN84"/>
<dbReference type="EMBL" id="FNXT01000689">
    <property type="protein sequence ID" value="SZX66194.1"/>
    <property type="molecule type" value="Genomic_DNA"/>
</dbReference>